<keyword evidence="1" id="KW-0732">Signal</keyword>
<reference evidence="2" key="1">
    <citation type="journal article" date="2014" name="Int. J. Syst. Evol. Microbiol.">
        <title>Complete genome of a new Firmicutes species belonging to the dominant human colonic microbiota ('Ruminococcus bicirculans') reveals two chromosomes and a selective capacity to utilize plant glucans.</title>
        <authorList>
            <consortium name="NISC Comparative Sequencing Program"/>
            <person name="Wegmann U."/>
            <person name="Louis P."/>
            <person name="Goesmann A."/>
            <person name="Henrissat B."/>
            <person name="Duncan S.H."/>
            <person name="Flint H.J."/>
        </authorList>
    </citation>
    <scope>NUCLEOTIDE SEQUENCE</scope>
    <source>
        <strain evidence="2">NBRC 108216</strain>
    </source>
</reference>
<comment type="caution">
    <text evidence="2">The sequence shown here is derived from an EMBL/GenBank/DDBJ whole genome shotgun (WGS) entry which is preliminary data.</text>
</comment>
<gene>
    <name evidence="2" type="ORF">GCM10007854_02490</name>
</gene>
<name>A0ABQ5UVJ9_9PROT</name>
<evidence type="ECO:0000256" key="1">
    <source>
        <dbReference type="SAM" id="SignalP"/>
    </source>
</evidence>
<reference evidence="2" key="2">
    <citation type="submission" date="2023-01" db="EMBL/GenBank/DDBJ databases">
        <title>Draft genome sequence of Algimonas porphyrae strain NBRC 108216.</title>
        <authorList>
            <person name="Sun Q."/>
            <person name="Mori K."/>
        </authorList>
    </citation>
    <scope>NUCLEOTIDE SEQUENCE</scope>
    <source>
        <strain evidence="2">NBRC 108216</strain>
    </source>
</reference>
<keyword evidence="3" id="KW-1185">Reference proteome</keyword>
<dbReference type="Proteomes" id="UP001161390">
    <property type="component" value="Unassembled WGS sequence"/>
</dbReference>
<organism evidence="2 3">
    <name type="scientific">Algimonas porphyrae</name>
    <dbReference type="NCBI Taxonomy" id="1128113"/>
    <lineage>
        <taxon>Bacteria</taxon>
        <taxon>Pseudomonadati</taxon>
        <taxon>Pseudomonadota</taxon>
        <taxon>Alphaproteobacteria</taxon>
        <taxon>Maricaulales</taxon>
        <taxon>Robiginitomaculaceae</taxon>
        <taxon>Algimonas</taxon>
    </lineage>
</organism>
<accession>A0ABQ5UVJ9</accession>
<dbReference type="InterPro" id="IPR019283">
    <property type="entry name" value="DUF2330"/>
</dbReference>
<dbReference type="EMBL" id="BSNJ01000001">
    <property type="protein sequence ID" value="GLQ19294.1"/>
    <property type="molecule type" value="Genomic_DNA"/>
</dbReference>
<feature type="chain" id="PRO_5046145561" description="DUF2330 domain-containing protein" evidence="1">
    <location>
        <begin position="24"/>
        <end position="460"/>
    </location>
</feature>
<proteinExistence type="predicted"/>
<protein>
    <recommendedName>
        <fullName evidence="4">DUF2330 domain-containing protein</fullName>
    </recommendedName>
</protein>
<dbReference type="PIRSF" id="PIRSF026449">
    <property type="entry name" value="UCP026449"/>
    <property type="match status" value="1"/>
</dbReference>
<evidence type="ECO:0000313" key="3">
    <source>
        <dbReference type="Proteomes" id="UP001161390"/>
    </source>
</evidence>
<dbReference type="RefSeq" id="WP_284369048.1">
    <property type="nucleotide sequence ID" value="NZ_BSNJ01000001.1"/>
</dbReference>
<evidence type="ECO:0008006" key="4">
    <source>
        <dbReference type="Google" id="ProtNLM"/>
    </source>
</evidence>
<sequence length="460" mass="52216">MSSRLLSSVIALSATAVATQASAFCGFYVAKADTDLFNQSSKVAMMRDGERTVITMANDYQGEPEEFAMVIPVPTVITKDQVHISDPALLTHLDAYTAPRLVEYFDDNPCDSHRYRLFDAVPAPVAMESETVTLQKRAEALGVTIEDEFTVGEYDILILSAEESDGLQTWLEEEGYRVPAKARRTLGSYIKQDMKFFVAKVNLEARAENGSEYLRPIAVAFETPKFMLPIRLGTVNAKDDQDLFVYMLTRSGQVETTNYRTQKIPTGQEIPPYVKDEFGDFYKAMFATAADRDGGHGVFMEYAWDMNWCDPCAADPLSNEQLQELGVFWLDSPTDGPAIQPRRGRPIQQAKDVYVTRLHVRYDAKSFPEDLKFKTTGNRDNFQGRYVLRHAYDGEMTCEAASEYKTDVNERRQTEIKTLANLTGWKRDDIRERVEADTGFFDVSKTAPNHKWWSRIWSQD</sequence>
<evidence type="ECO:0000313" key="2">
    <source>
        <dbReference type="EMBL" id="GLQ19294.1"/>
    </source>
</evidence>
<dbReference type="Pfam" id="PF10092">
    <property type="entry name" value="DUF2330"/>
    <property type="match status" value="1"/>
</dbReference>
<feature type="signal peptide" evidence="1">
    <location>
        <begin position="1"/>
        <end position="23"/>
    </location>
</feature>
<dbReference type="InterPro" id="IPR016838">
    <property type="entry name" value="UCP026449"/>
</dbReference>